<dbReference type="NCBIfam" id="TIGR01023">
    <property type="entry name" value="rpmG_bact"/>
    <property type="match status" value="1"/>
</dbReference>
<dbReference type="GO" id="GO:0005737">
    <property type="term" value="C:cytoplasm"/>
    <property type="evidence" value="ECO:0007669"/>
    <property type="project" value="UniProtKB-ARBA"/>
</dbReference>
<dbReference type="SUPFAM" id="SSF57829">
    <property type="entry name" value="Zn-binding ribosomal proteins"/>
    <property type="match status" value="1"/>
</dbReference>
<protein>
    <recommendedName>
        <fullName evidence="4 5">Large ribosomal subunit protein bL33</fullName>
    </recommendedName>
</protein>
<dbReference type="GO" id="GO:1990904">
    <property type="term" value="C:ribonucleoprotein complex"/>
    <property type="evidence" value="ECO:0007669"/>
    <property type="project" value="UniProtKB-KW"/>
</dbReference>
<dbReference type="NCBIfam" id="NF001764">
    <property type="entry name" value="PRK00504.1"/>
    <property type="match status" value="1"/>
</dbReference>
<evidence type="ECO:0000256" key="5">
    <source>
        <dbReference type="HAMAP-Rule" id="MF_00294"/>
    </source>
</evidence>
<accession>A0A1F6M9C6</accession>
<dbReference type="STRING" id="1798682.A3C15_03860"/>
<evidence type="ECO:0000256" key="4">
    <source>
        <dbReference type="ARBA" id="ARBA00035176"/>
    </source>
</evidence>
<dbReference type="GO" id="GO:0006412">
    <property type="term" value="P:translation"/>
    <property type="evidence" value="ECO:0007669"/>
    <property type="project" value="UniProtKB-UniRule"/>
</dbReference>
<sequence length="51" mass="5969">MSQDNLAKLECTVCKRITHYTSRNKKKLKNRLELKKLCNACGKHTPHKETK</sequence>
<evidence type="ECO:0000313" key="6">
    <source>
        <dbReference type="EMBL" id="OGH68252.1"/>
    </source>
</evidence>
<dbReference type="InterPro" id="IPR011332">
    <property type="entry name" value="Ribosomal_zn-bd"/>
</dbReference>
<gene>
    <name evidence="5" type="primary">rpmG</name>
    <name evidence="6" type="ORF">A3C15_03860</name>
</gene>
<dbReference type="EMBL" id="MFQD01000001">
    <property type="protein sequence ID" value="OGH68252.1"/>
    <property type="molecule type" value="Genomic_DNA"/>
</dbReference>
<dbReference type="GO" id="GO:0003735">
    <property type="term" value="F:structural constituent of ribosome"/>
    <property type="evidence" value="ECO:0007669"/>
    <property type="project" value="InterPro"/>
</dbReference>
<comment type="similarity">
    <text evidence="1 5">Belongs to the bacterial ribosomal protein bL33 family.</text>
</comment>
<evidence type="ECO:0000256" key="3">
    <source>
        <dbReference type="ARBA" id="ARBA00023274"/>
    </source>
</evidence>
<evidence type="ECO:0000256" key="2">
    <source>
        <dbReference type="ARBA" id="ARBA00022980"/>
    </source>
</evidence>
<reference evidence="6 7" key="1">
    <citation type="journal article" date="2016" name="Nat. Commun.">
        <title>Thousands of microbial genomes shed light on interconnected biogeochemical processes in an aquifer system.</title>
        <authorList>
            <person name="Anantharaman K."/>
            <person name="Brown C.T."/>
            <person name="Hug L.A."/>
            <person name="Sharon I."/>
            <person name="Castelle C.J."/>
            <person name="Probst A.J."/>
            <person name="Thomas B.C."/>
            <person name="Singh A."/>
            <person name="Wilkins M.J."/>
            <person name="Karaoz U."/>
            <person name="Brodie E.L."/>
            <person name="Williams K.H."/>
            <person name="Hubbard S.S."/>
            <person name="Banfield J.F."/>
        </authorList>
    </citation>
    <scope>NUCLEOTIDE SEQUENCE [LARGE SCALE GENOMIC DNA]</scope>
</reference>
<organism evidence="6 7">
    <name type="scientific">Candidatus Magasanikbacteria bacterium RIFCSPHIGHO2_02_FULL_50_9b</name>
    <dbReference type="NCBI Taxonomy" id="1798682"/>
    <lineage>
        <taxon>Bacteria</taxon>
        <taxon>Candidatus Magasanikiibacteriota</taxon>
    </lineage>
</organism>
<keyword evidence="2 5" id="KW-0689">Ribosomal protein</keyword>
<name>A0A1F6M9C6_9BACT</name>
<dbReference type="InterPro" id="IPR001705">
    <property type="entry name" value="Ribosomal_bL33"/>
</dbReference>
<dbReference type="Gene3D" id="2.20.28.120">
    <property type="entry name" value="Ribosomal protein L33"/>
    <property type="match status" value="1"/>
</dbReference>
<dbReference type="HAMAP" id="MF_00294">
    <property type="entry name" value="Ribosomal_bL33"/>
    <property type="match status" value="1"/>
</dbReference>
<dbReference type="GO" id="GO:0005840">
    <property type="term" value="C:ribosome"/>
    <property type="evidence" value="ECO:0007669"/>
    <property type="project" value="UniProtKB-KW"/>
</dbReference>
<evidence type="ECO:0000256" key="1">
    <source>
        <dbReference type="ARBA" id="ARBA00007596"/>
    </source>
</evidence>
<dbReference type="AlphaFoldDB" id="A0A1F6M9C6"/>
<keyword evidence="3 5" id="KW-0687">Ribonucleoprotein</keyword>
<proteinExistence type="inferred from homology"/>
<evidence type="ECO:0000313" key="7">
    <source>
        <dbReference type="Proteomes" id="UP000176532"/>
    </source>
</evidence>
<dbReference type="Pfam" id="PF00471">
    <property type="entry name" value="Ribosomal_L33"/>
    <property type="match status" value="1"/>
</dbReference>
<dbReference type="InterPro" id="IPR038584">
    <property type="entry name" value="Ribosomal_bL33_sf"/>
</dbReference>
<comment type="caution">
    <text evidence="6">The sequence shown here is derived from an EMBL/GenBank/DDBJ whole genome shotgun (WGS) entry which is preliminary data.</text>
</comment>
<dbReference type="Proteomes" id="UP000176532">
    <property type="component" value="Unassembled WGS sequence"/>
</dbReference>